<reference evidence="1" key="1">
    <citation type="submission" date="2019-06" db="EMBL/GenBank/DDBJ databases">
        <authorList>
            <person name="Zheng W."/>
        </authorList>
    </citation>
    <scope>NUCLEOTIDE SEQUENCE</scope>
    <source>
        <strain evidence="1">QDHG01</strain>
    </source>
</reference>
<gene>
    <name evidence="1" type="ORF">FGO68_gene12855</name>
</gene>
<proteinExistence type="predicted"/>
<accession>A0A8J8NDX5</accession>
<keyword evidence="2" id="KW-1185">Reference proteome</keyword>
<protein>
    <submittedName>
        <fullName evidence="1">Uncharacterized protein</fullName>
    </submittedName>
</protein>
<evidence type="ECO:0000313" key="1">
    <source>
        <dbReference type="EMBL" id="TNV72795.1"/>
    </source>
</evidence>
<name>A0A8J8NDX5_HALGN</name>
<comment type="caution">
    <text evidence="1">The sequence shown here is derived from an EMBL/GenBank/DDBJ whole genome shotgun (WGS) entry which is preliminary data.</text>
</comment>
<organism evidence="1 2">
    <name type="scientific">Halteria grandinella</name>
    <dbReference type="NCBI Taxonomy" id="5974"/>
    <lineage>
        <taxon>Eukaryota</taxon>
        <taxon>Sar</taxon>
        <taxon>Alveolata</taxon>
        <taxon>Ciliophora</taxon>
        <taxon>Intramacronucleata</taxon>
        <taxon>Spirotrichea</taxon>
        <taxon>Stichotrichia</taxon>
        <taxon>Sporadotrichida</taxon>
        <taxon>Halteriidae</taxon>
        <taxon>Halteria</taxon>
    </lineage>
</organism>
<dbReference type="Proteomes" id="UP000785679">
    <property type="component" value="Unassembled WGS sequence"/>
</dbReference>
<sequence length="89" mass="10314">MISSAGTNKDLRQKSLVSNQSEDYQYINCYADFINYTTVGIRRLEIFKQSRLNSQNFQDGIKFRHKSYRPPLILDYGTIGLEEAPIGLY</sequence>
<evidence type="ECO:0000313" key="2">
    <source>
        <dbReference type="Proteomes" id="UP000785679"/>
    </source>
</evidence>
<dbReference type="EMBL" id="RRYP01020946">
    <property type="protein sequence ID" value="TNV72795.1"/>
    <property type="molecule type" value="Genomic_DNA"/>
</dbReference>
<dbReference type="AlphaFoldDB" id="A0A8J8NDX5"/>